<gene>
    <name evidence="1" type="ORF">RHMOL_Rhmol07G0174700</name>
</gene>
<accession>A0ACC0N2U2</accession>
<comment type="caution">
    <text evidence="1">The sequence shown here is derived from an EMBL/GenBank/DDBJ whole genome shotgun (WGS) entry which is preliminary data.</text>
</comment>
<keyword evidence="2" id="KW-1185">Reference proteome</keyword>
<protein>
    <submittedName>
        <fullName evidence="1">Uncharacterized protein</fullName>
    </submittedName>
</protein>
<reference evidence="1" key="1">
    <citation type="submission" date="2022-02" db="EMBL/GenBank/DDBJ databases">
        <title>Plant Genome Project.</title>
        <authorList>
            <person name="Zhang R.-G."/>
        </authorList>
    </citation>
    <scope>NUCLEOTIDE SEQUENCE</scope>
    <source>
        <strain evidence="1">AT1</strain>
    </source>
</reference>
<proteinExistence type="predicted"/>
<evidence type="ECO:0000313" key="2">
    <source>
        <dbReference type="Proteomes" id="UP001062846"/>
    </source>
</evidence>
<organism evidence="1 2">
    <name type="scientific">Rhododendron molle</name>
    <name type="common">Chinese azalea</name>
    <name type="synonym">Azalea mollis</name>
    <dbReference type="NCBI Taxonomy" id="49168"/>
    <lineage>
        <taxon>Eukaryota</taxon>
        <taxon>Viridiplantae</taxon>
        <taxon>Streptophyta</taxon>
        <taxon>Embryophyta</taxon>
        <taxon>Tracheophyta</taxon>
        <taxon>Spermatophyta</taxon>
        <taxon>Magnoliopsida</taxon>
        <taxon>eudicotyledons</taxon>
        <taxon>Gunneridae</taxon>
        <taxon>Pentapetalae</taxon>
        <taxon>asterids</taxon>
        <taxon>Ericales</taxon>
        <taxon>Ericaceae</taxon>
        <taxon>Ericoideae</taxon>
        <taxon>Rhodoreae</taxon>
        <taxon>Rhododendron</taxon>
    </lineage>
</organism>
<dbReference type="EMBL" id="CM046394">
    <property type="protein sequence ID" value="KAI8547176.1"/>
    <property type="molecule type" value="Genomic_DNA"/>
</dbReference>
<name>A0ACC0N2U2_RHOML</name>
<sequence>MGKRPVLKSPQLWYFSSFQATNDVGPLLTFMNFVYKILKYTLFEENFVESKTMPYSNVQDLSENGKNDHEPIIPSSKRDPIEPCKGVNHHHQSIMFGCALLVNEKIESYVWLLQTWAEAMCGHTPSVIITDDDKAMVKAIAQLHSELFTMDDGRDEIENDDDLEGSTLDEGLMWKKVSRTILMCLPTIIFMRYD</sequence>
<evidence type="ECO:0000313" key="1">
    <source>
        <dbReference type="EMBL" id="KAI8547176.1"/>
    </source>
</evidence>
<dbReference type="Proteomes" id="UP001062846">
    <property type="component" value="Chromosome 7"/>
</dbReference>